<evidence type="ECO:0000313" key="2">
    <source>
        <dbReference type="Proteomes" id="UP000283509"/>
    </source>
</evidence>
<dbReference type="PANTHER" id="PTHR44163:SF1">
    <property type="entry name" value="U3 SMALL NUCLEOLAR RNA-ASSOCIATED PROTEIN 4 HOMOLOG"/>
    <property type="match status" value="1"/>
</dbReference>
<dbReference type="Gene3D" id="2.130.10.10">
    <property type="entry name" value="YVTN repeat-like/Quinoprotein amine dehydrogenase"/>
    <property type="match status" value="3"/>
</dbReference>
<evidence type="ECO:0000313" key="1">
    <source>
        <dbReference type="EMBL" id="ROT64857.1"/>
    </source>
</evidence>
<dbReference type="OrthoDB" id="8883818at2759"/>
<sequence>MGEFTVHNVRFYDFEPKSIQCMSYEDESNRLALSRADGSVEIWNCKHRPFMQQVIHGDEDSSVEALAWCNGRLFSAGLHGFLLEYDLASCTVRSRTAVTGGPTWCLALSPNKQKLAAGTEDGYVCLFNVNENRVLYDKSLAKQEGRILSIGWHLSGNYIVTGSVNCVRLWSLKDGRVTRCSMGQTRGREIIVWCVAILDDMTIVSGDSRGKTCFWNSTLGTMTQYVQTHKADVLSLVICPEQKSLYVAGVDPTIVQVKLVQTGSKSGRKECWMRSLPRSIHTHDVRAMALTTNGKLYSGGVDTVLALSYYPPKTVIKYRALPHPGSISIASDAESILLRYKDHLDLWRLGHYEGNKKKPSGSFLPISQDRVKLLELQCKEDEVTEWSAISSSGKWIAYIVHGNHRLFHFNLPKDGKGLSLQRIKTMNESIKQCRQVLWIAEGKLASIISVTESEAEVDMELCLEEGHSVNKMKANSEGSILVVADNHEVITAFNLRKDTKSVLPKYSAPVTALGIHPVTSDVVVVYADMMVKEYSLQTQHYTPFCREFLSECPAELTKRNSVVHDVSFDVRHKNLVLLHDDSAIIVLNKAKSVSEPYVNNKPAKMKRRDSPARRMNGKIEKGKSTLCFTIARRPNQILHFSHVKNESVVSVELDDLQLLDKLPPTLKVKKYGGM</sequence>
<dbReference type="GO" id="GO:0030686">
    <property type="term" value="C:90S preribosome"/>
    <property type="evidence" value="ECO:0007669"/>
    <property type="project" value="InterPro"/>
</dbReference>
<dbReference type="SMART" id="SM00320">
    <property type="entry name" value="WD40"/>
    <property type="match status" value="8"/>
</dbReference>
<accession>A0A3R7PFI9</accession>
<dbReference type="InterPro" id="IPR015943">
    <property type="entry name" value="WD40/YVTN_repeat-like_dom_sf"/>
</dbReference>
<dbReference type="InterPro" id="IPR036322">
    <property type="entry name" value="WD40_repeat_dom_sf"/>
</dbReference>
<dbReference type="InterPro" id="IPR046351">
    <property type="entry name" value="UTP4"/>
</dbReference>
<dbReference type="GO" id="GO:0000462">
    <property type="term" value="P:maturation of SSU-rRNA from tricistronic rRNA transcript (SSU-rRNA, 5.8S rRNA, LSU-rRNA)"/>
    <property type="evidence" value="ECO:0007669"/>
    <property type="project" value="InterPro"/>
</dbReference>
<dbReference type="GO" id="GO:0034455">
    <property type="term" value="C:t-UTP complex"/>
    <property type="evidence" value="ECO:0007669"/>
    <property type="project" value="TreeGrafter"/>
</dbReference>
<dbReference type="EMBL" id="QCYY01003176">
    <property type="protein sequence ID" value="ROT64857.1"/>
    <property type="molecule type" value="Genomic_DNA"/>
</dbReference>
<reference evidence="1 2" key="1">
    <citation type="submission" date="2018-04" db="EMBL/GenBank/DDBJ databases">
        <authorList>
            <person name="Zhang X."/>
            <person name="Yuan J."/>
            <person name="Li F."/>
            <person name="Xiang J."/>
        </authorList>
    </citation>
    <scope>NUCLEOTIDE SEQUENCE [LARGE SCALE GENOMIC DNA]</scope>
    <source>
        <tissue evidence="1">Muscle</tissue>
    </source>
</reference>
<organism evidence="1 2">
    <name type="scientific">Penaeus vannamei</name>
    <name type="common">Whiteleg shrimp</name>
    <name type="synonym">Litopenaeus vannamei</name>
    <dbReference type="NCBI Taxonomy" id="6689"/>
    <lineage>
        <taxon>Eukaryota</taxon>
        <taxon>Metazoa</taxon>
        <taxon>Ecdysozoa</taxon>
        <taxon>Arthropoda</taxon>
        <taxon>Crustacea</taxon>
        <taxon>Multicrustacea</taxon>
        <taxon>Malacostraca</taxon>
        <taxon>Eumalacostraca</taxon>
        <taxon>Eucarida</taxon>
        <taxon>Decapoda</taxon>
        <taxon>Dendrobranchiata</taxon>
        <taxon>Penaeoidea</taxon>
        <taxon>Penaeidae</taxon>
        <taxon>Penaeus</taxon>
    </lineage>
</organism>
<dbReference type="SUPFAM" id="SSF50978">
    <property type="entry name" value="WD40 repeat-like"/>
    <property type="match status" value="2"/>
</dbReference>
<dbReference type="STRING" id="6689.A0A3R7PFI9"/>
<comment type="caution">
    <text evidence="1">The sequence shown here is derived from an EMBL/GenBank/DDBJ whole genome shotgun (WGS) entry which is preliminary data.</text>
</comment>
<gene>
    <name evidence="1" type="ORF">C7M84_017208</name>
</gene>
<dbReference type="InterPro" id="IPR001680">
    <property type="entry name" value="WD40_rpt"/>
</dbReference>
<keyword evidence="2" id="KW-1185">Reference proteome</keyword>
<dbReference type="PANTHER" id="PTHR44163">
    <property type="entry name" value="U3 SMALL NUCLEOLAR RNA-ASSOCIATED PROTEIN 4 HOMOLOG"/>
    <property type="match status" value="1"/>
</dbReference>
<reference evidence="1 2" key="2">
    <citation type="submission" date="2019-01" db="EMBL/GenBank/DDBJ databases">
        <title>The decoding of complex shrimp genome reveals the adaptation for benthos swimmer, frequently molting mechanism and breeding impact on genome.</title>
        <authorList>
            <person name="Sun Y."/>
            <person name="Gao Y."/>
            <person name="Yu Y."/>
        </authorList>
    </citation>
    <scope>NUCLEOTIDE SEQUENCE [LARGE SCALE GENOMIC DNA]</scope>
    <source>
        <tissue evidence="1">Muscle</tissue>
    </source>
</reference>
<dbReference type="Proteomes" id="UP000283509">
    <property type="component" value="Unassembled WGS sequence"/>
</dbReference>
<dbReference type="GO" id="GO:0032040">
    <property type="term" value="C:small-subunit processome"/>
    <property type="evidence" value="ECO:0007669"/>
    <property type="project" value="TreeGrafter"/>
</dbReference>
<proteinExistence type="predicted"/>
<dbReference type="GO" id="GO:0003723">
    <property type="term" value="F:RNA binding"/>
    <property type="evidence" value="ECO:0007669"/>
    <property type="project" value="TreeGrafter"/>
</dbReference>
<dbReference type="Pfam" id="PF00400">
    <property type="entry name" value="WD40"/>
    <property type="match status" value="1"/>
</dbReference>
<name>A0A3R7PFI9_PENVA</name>
<protein>
    <submittedName>
        <fullName evidence="1">Uncharacterized protein</fullName>
    </submittedName>
</protein>
<dbReference type="AlphaFoldDB" id="A0A3R7PFI9"/>